<evidence type="ECO:0000313" key="2">
    <source>
        <dbReference type="EMBL" id="CEG56771.1"/>
    </source>
</evidence>
<dbReference type="KEGG" id="lfa:LFA_1347"/>
<sequence>MTHRDTRGNLTHHAYDAAGNLTDMELHATGQRKNSGYTLKHHYSHELWDNYLQSVDDAMQINDAGGTSSGRSRRLYDENGQLRETGRINQSIRLATG</sequence>
<evidence type="ECO:0000256" key="1">
    <source>
        <dbReference type="SAM" id="MobiDB-lite"/>
    </source>
</evidence>
<accession>A0A098G469</accession>
<dbReference type="RefSeq" id="WP_157010293.1">
    <property type="nucleotide sequence ID" value="NZ_LN614827.1"/>
</dbReference>
<dbReference type="HOGENOM" id="CLU_2343260_0_0_6"/>
<reference evidence="3" key="1">
    <citation type="submission" date="2014-09" db="EMBL/GenBank/DDBJ databases">
        <authorList>
            <person name="Gomez-Valero L."/>
        </authorList>
    </citation>
    <scope>NUCLEOTIDE SEQUENCE [LARGE SCALE GENOMIC DNA]</scope>
    <source>
        <strain evidence="3">ATCC700992</strain>
    </source>
</reference>
<protein>
    <recommendedName>
        <fullName evidence="4">Rhs family protein</fullName>
    </recommendedName>
</protein>
<proteinExistence type="predicted"/>
<dbReference type="EMBL" id="LN614827">
    <property type="protein sequence ID" value="CEG56771.1"/>
    <property type="molecule type" value="Genomic_DNA"/>
</dbReference>
<name>A0A098G469_9GAMM</name>
<evidence type="ECO:0000313" key="3">
    <source>
        <dbReference type="Proteomes" id="UP000032430"/>
    </source>
</evidence>
<evidence type="ECO:0008006" key="4">
    <source>
        <dbReference type="Google" id="ProtNLM"/>
    </source>
</evidence>
<gene>
    <name evidence="2" type="ORF">LFA_1347</name>
</gene>
<dbReference type="OrthoDB" id="9816400at2"/>
<organism evidence="2 3">
    <name type="scientific">Legionella fallonii LLAP-10</name>
    <dbReference type="NCBI Taxonomy" id="1212491"/>
    <lineage>
        <taxon>Bacteria</taxon>
        <taxon>Pseudomonadati</taxon>
        <taxon>Pseudomonadota</taxon>
        <taxon>Gammaproteobacteria</taxon>
        <taxon>Legionellales</taxon>
        <taxon>Legionellaceae</taxon>
        <taxon>Legionella</taxon>
    </lineage>
</organism>
<dbReference type="Proteomes" id="UP000032430">
    <property type="component" value="Chromosome I"/>
</dbReference>
<dbReference type="AlphaFoldDB" id="A0A098G469"/>
<keyword evidence="3" id="KW-1185">Reference proteome</keyword>
<dbReference type="STRING" id="1212491.LFA_1347"/>
<feature type="region of interest" description="Disordered" evidence="1">
    <location>
        <begin position="63"/>
        <end position="82"/>
    </location>
</feature>